<gene>
    <name evidence="2" type="ORF">FH063_005800</name>
</gene>
<feature type="region of interest" description="Disordered" evidence="1">
    <location>
        <begin position="11"/>
        <end position="39"/>
    </location>
</feature>
<evidence type="ECO:0000256" key="1">
    <source>
        <dbReference type="SAM" id="MobiDB-lite"/>
    </source>
</evidence>
<dbReference type="Proteomes" id="UP000325333">
    <property type="component" value="Unassembled WGS sequence"/>
</dbReference>
<organism evidence="2 3">
    <name type="scientific">Azospirillum argentinense</name>
    <dbReference type="NCBI Taxonomy" id="2970906"/>
    <lineage>
        <taxon>Bacteria</taxon>
        <taxon>Pseudomonadati</taxon>
        <taxon>Pseudomonadota</taxon>
        <taxon>Alphaproteobacteria</taxon>
        <taxon>Rhodospirillales</taxon>
        <taxon>Azospirillaceae</taxon>
        <taxon>Azospirillum</taxon>
    </lineage>
</organism>
<proteinExistence type="predicted"/>
<dbReference type="AlphaFoldDB" id="A0A5B0KUQ1"/>
<evidence type="ECO:0000313" key="3">
    <source>
        <dbReference type="Proteomes" id="UP000325333"/>
    </source>
</evidence>
<protein>
    <submittedName>
        <fullName evidence="2">Uncharacterized protein</fullName>
    </submittedName>
</protein>
<accession>A0A5B0KUQ1</accession>
<comment type="caution">
    <text evidence="2">The sequence shown here is derived from an EMBL/GenBank/DDBJ whole genome shotgun (WGS) entry which is preliminary data.</text>
</comment>
<reference evidence="2 3" key="1">
    <citation type="submission" date="2019-07" db="EMBL/GenBank/DDBJ databases">
        <title>Genome sequencing of the stress-tolerant strain Azospirillum brasilense Az19.</title>
        <authorList>
            <person name="Maroniche G.A."/>
            <person name="Garcia J.E."/>
            <person name="Pagnussat L."/>
            <person name="Amenta M."/>
            <person name="Creus C.M."/>
        </authorList>
    </citation>
    <scope>NUCLEOTIDE SEQUENCE [LARGE SCALE GENOMIC DNA]</scope>
    <source>
        <strain evidence="2 3">Az19</strain>
    </source>
</reference>
<evidence type="ECO:0000313" key="2">
    <source>
        <dbReference type="EMBL" id="KAA1055238.1"/>
    </source>
</evidence>
<dbReference type="EMBL" id="VEWN01000007">
    <property type="protein sequence ID" value="KAA1055238.1"/>
    <property type="molecule type" value="Genomic_DNA"/>
</dbReference>
<name>A0A5B0KUQ1_9PROT</name>
<sequence>MLHTVQAALLRRRHRRPASRFPSPVLPQPPTGHAPSFGHMDWLDGLDGSFLPSSRPGR</sequence>